<dbReference type="InterPro" id="IPR036770">
    <property type="entry name" value="Ankyrin_rpt-contain_sf"/>
</dbReference>
<sequence length="492" mass="55998">MPISTKDCVSGSNECPKCAAAFYQKDLHVNKMIKEAILYVNQIIEMTSPGYVEKNSDNLPHIDLDNDEKITRSEIFVLPEPVVKIPTQSRCRPRKNSKNPNSSQVTSRSQSNRVRKSTQSEPETEQSQRPRTQSAKRVRKNDKGETPIHLAVMSNDLEKLKELIQEPLVDINSKDFAGWTPLHEAVNKDNIEMIKLLIDHNADINARGYQNNTPLHEATLNRRYDSIKFLLEHGADHSIRNDFGVLAQDFVRDLPDFLFLFDKSVVKSASPKNDISSSNATRKSKAKIKKIVVYGSGMKEEEKTKMTTLASKFGIQIAKEMGNNVTHVVFTTANTCTRTINYMKAILMGIWIVNLKWLEESFEKNALLPENEYEAKGSVKIPDSNGPFKGRLNASAQSPKLFEDCNLYFHGEFNVFDKQDLIRLAEQAGAKILKREPKLERVDELITSEIPHHLDLTYDKDFCCSHFLIYDASKIKIDIKHKDFTTIINIKI</sequence>
<dbReference type="SUPFAM" id="SSF52113">
    <property type="entry name" value="BRCT domain"/>
    <property type="match status" value="1"/>
</dbReference>
<dbReference type="PANTHER" id="PTHR24171">
    <property type="entry name" value="ANKYRIN REPEAT DOMAIN-CONTAINING PROTEIN 39-RELATED"/>
    <property type="match status" value="1"/>
</dbReference>
<dbReference type="PROSITE" id="PS50297">
    <property type="entry name" value="ANK_REP_REGION"/>
    <property type="match status" value="3"/>
</dbReference>
<keyword evidence="1" id="KW-0677">Repeat</keyword>
<dbReference type="PRINTS" id="PR01415">
    <property type="entry name" value="ANKYRIN"/>
</dbReference>
<dbReference type="Pfam" id="PF12796">
    <property type="entry name" value="Ank_2"/>
    <property type="match status" value="1"/>
</dbReference>
<dbReference type="GO" id="GO:0085020">
    <property type="term" value="P:protein K6-linked ubiquitination"/>
    <property type="evidence" value="ECO:0007669"/>
    <property type="project" value="TreeGrafter"/>
</dbReference>
<dbReference type="PROSITE" id="PS50088">
    <property type="entry name" value="ANK_REPEAT"/>
    <property type="match status" value="3"/>
</dbReference>
<dbReference type="InterPro" id="IPR036420">
    <property type="entry name" value="BRCT_dom_sf"/>
</dbReference>
<feature type="repeat" description="ANK" evidence="3">
    <location>
        <begin position="177"/>
        <end position="209"/>
    </location>
</feature>
<dbReference type="Gene3D" id="3.40.50.10190">
    <property type="entry name" value="BRCT domain"/>
    <property type="match status" value="2"/>
</dbReference>
<keyword evidence="2 3" id="KW-0040">ANK repeat</keyword>
<evidence type="ECO:0000256" key="2">
    <source>
        <dbReference type="ARBA" id="ARBA00023043"/>
    </source>
</evidence>
<accession>A0A3M7PSA2</accession>
<dbReference type="PROSITE" id="PS50172">
    <property type="entry name" value="BRCT"/>
    <property type="match status" value="2"/>
</dbReference>
<dbReference type="GO" id="GO:0004842">
    <property type="term" value="F:ubiquitin-protein transferase activity"/>
    <property type="evidence" value="ECO:0007669"/>
    <property type="project" value="TreeGrafter"/>
</dbReference>
<evidence type="ECO:0000256" key="4">
    <source>
        <dbReference type="SAM" id="MobiDB-lite"/>
    </source>
</evidence>
<evidence type="ECO:0000313" key="7">
    <source>
        <dbReference type="Proteomes" id="UP000276133"/>
    </source>
</evidence>
<dbReference type="SMART" id="SM00292">
    <property type="entry name" value="BRCT"/>
    <property type="match status" value="2"/>
</dbReference>
<dbReference type="SUPFAM" id="SSF48403">
    <property type="entry name" value="Ankyrin repeat"/>
    <property type="match status" value="1"/>
</dbReference>
<dbReference type="Gene3D" id="1.25.40.20">
    <property type="entry name" value="Ankyrin repeat-containing domain"/>
    <property type="match status" value="1"/>
</dbReference>
<evidence type="ECO:0000259" key="5">
    <source>
        <dbReference type="PROSITE" id="PS50172"/>
    </source>
</evidence>
<name>A0A3M7PSA2_BRAPC</name>
<feature type="repeat" description="ANK" evidence="3">
    <location>
        <begin position="143"/>
        <end position="176"/>
    </location>
</feature>
<feature type="repeat" description="ANK" evidence="3">
    <location>
        <begin position="210"/>
        <end position="242"/>
    </location>
</feature>
<evidence type="ECO:0000256" key="3">
    <source>
        <dbReference type="PROSITE-ProRule" id="PRU00023"/>
    </source>
</evidence>
<dbReference type="Pfam" id="PF00533">
    <property type="entry name" value="BRCT"/>
    <property type="match status" value="1"/>
</dbReference>
<protein>
    <submittedName>
        <fullName evidence="6">BRCA1-associated RING domain 1</fullName>
    </submittedName>
</protein>
<dbReference type="InterPro" id="IPR001357">
    <property type="entry name" value="BRCT_dom"/>
</dbReference>
<evidence type="ECO:0000313" key="6">
    <source>
        <dbReference type="EMBL" id="RNA01864.1"/>
    </source>
</evidence>
<dbReference type="PANTHER" id="PTHR24171:SF8">
    <property type="entry name" value="BRCA1-ASSOCIATED RING DOMAIN PROTEIN 1"/>
    <property type="match status" value="1"/>
</dbReference>
<dbReference type="SMART" id="SM00248">
    <property type="entry name" value="ANK"/>
    <property type="match status" value="3"/>
</dbReference>
<feature type="domain" description="BRCT" evidence="5">
    <location>
        <begin position="291"/>
        <end position="375"/>
    </location>
</feature>
<dbReference type="EMBL" id="REGN01009141">
    <property type="protein sequence ID" value="RNA01864.1"/>
    <property type="molecule type" value="Genomic_DNA"/>
</dbReference>
<proteinExistence type="predicted"/>
<reference evidence="6 7" key="1">
    <citation type="journal article" date="2018" name="Sci. Rep.">
        <title>Genomic signatures of local adaptation to the degree of environmental predictability in rotifers.</title>
        <authorList>
            <person name="Franch-Gras L."/>
            <person name="Hahn C."/>
            <person name="Garcia-Roger E.M."/>
            <person name="Carmona M.J."/>
            <person name="Serra M."/>
            <person name="Gomez A."/>
        </authorList>
    </citation>
    <scope>NUCLEOTIDE SEQUENCE [LARGE SCALE GENOMIC DNA]</scope>
    <source>
        <strain evidence="6">HYR1</strain>
    </source>
</reference>
<feature type="region of interest" description="Disordered" evidence="4">
    <location>
        <begin position="86"/>
        <end position="148"/>
    </location>
</feature>
<dbReference type="GO" id="GO:0070531">
    <property type="term" value="C:BRCA1-A complex"/>
    <property type="evidence" value="ECO:0007669"/>
    <property type="project" value="TreeGrafter"/>
</dbReference>
<feature type="domain" description="BRCT" evidence="5">
    <location>
        <begin position="397"/>
        <end position="449"/>
    </location>
</feature>
<organism evidence="6 7">
    <name type="scientific">Brachionus plicatilis</name>
    <name type="common">Marine rotifer</name>
    <name type="synonym">Brachionus muelleri</name>
    <dbReference type="NCBI Taxonomy" id="10195"/>
    <lineage>
        <taxon>Eukaryota</taxon>
        <taxon>Metazoa</taxon>
        <taxon>Spiralia</taxon>
        <taxon>Gnathifera</taxon>
        <taxon>Rotifera</taxon>
        <taxon>Eurotatoria</taxon>
        <taxon>Monogononta</taxon>
        <taxon>Pseudotrocha</taxon>
        <taxon>Ploima</taxon>
        <taxon>Brachionidae</taxon>
        <taxon>Brachionus</taxon>
    </lineage>
</organism>
<evidence type="ECO:0000256" key="1">
    <source>
        <dbReference type="ARBA" id="ARBA00022737"/>
    </source>
</evidence>
<keyword evidence="7" id="KW-1185">Reference proteome</keyword>
<comment type="caution">
    <text evidence="6">The sequence shown here is derived from an EMBL/GenBank/DDBJ whole genome shotgun (WGS) entry which is preliminary data.</text>
</comment>
<dbReference type="STRING" id="10195.A0A3M7PSA2"/>
<dbReference type="Proteomes" id="UP000276133">
    <property type="component" value="Unassembled WGS sequence"/>
</dbReference>
<dbReference type="AlphaFoldDB" id="A0A3M7PSA2"/>
<dbReference type="InterPro" id="IPR002110">
    <property type="entry name" value="Ankyrin_rpt"/>
</dbReference>
<dbReference type="GO" id="GO:0031436">
    <property type="term" value="C:BRCA1-BARD1 complex"/>
    <property type="evidence" value="ECO:0007669"/>
    <property type="project" value="TreeGrafter"/>
</dbReference>
<dbReference type="OrthoDB" id="2384350at2759"/>
<gene>
    <name evidence="6" type="ORF">BpHYR1_010004</name>
</gene>
<feature type="compositionally biased region" description="Polar residues" evidence="4">
    <location>
        <begin position="98"/>
        <end position="133"/>
    </location>
</feature>